<dbReference type="SUPFAM" id="SSF52374">
    <property type="entry name" value="Nucleotidylyl transferase"/>
    <property type="match status" value="1"/>
</dbReference>
<dbReference type="GO" id="GO:0004817">
    <property type="term" value="F:cysteine-tRNA ligase activity"/>
    <property type="evidence" value="ECO:0007669"/>
    <property type="project" value="TreeGrafter"/>
</dbReference>
<evidence type="ECO:0000256" key="1">
    <source>
        <dbReference type="ARBA" id="ARBA00022598"/>
    </source>
</evidence>
<dbReference type="EMBL" id="UINC01199988">
    <property type="protein sequence ID" value="SVE18673.1"/>
    <property type="molecule type" value="Genomic_DNA"/>
</dbReference>
<keyword evidence="2" id="KW-0547">Nucleotide-binding</keyword>
<proteinExistence type="predicted"/>
<keyword evidence="3" id="KW-0067">ATP-binding</keyword>
<dbReference type="GO" id="GO:0005524">
    <property type="term" value="F:ATP binding"/>
    <property type="evidence" value="ECO:0007669"/>
    <property type="project" value="UniProtKB-KW"/>
</dbReference>
<dbReference type="Gene3D" id="3.40.50.620">
    <property type="entry name" value="HUPs"/>
    <property type="match status" value="1"/>
</dbReference>
<organism evidence="5">
    <name type="scientific">marine metagenome</name>
    <dbReference type="NCBI Taxonomy" id="408172"/>
    <lineage>
        <taxon>unclassified sequences</taxon>
        <taxon>metagenomes</taxon>
        <taxon>ecological metagenomes</taxon>
    </lineage>
</organism>
<dbReference type="InterPro" id="IPR032678">
    <property type="entry name" value="tRNA-synt_1_cat_dom"/>
</dbReference>
<dbReference type="InterPro" id="IPR024909">
    <property type="entry name" value="Cys-tRNA/MSH_ligase"/>
</dbReference>
<feature type="non-terminal residue" evidence="5">
    <location>
        <position position="90"/>
    </location>
</feature>
<dbReference type="AlphaFoldDB" id="A0A383BFS7"/>
<keyword evidence="1" id="KW-0436">Ligase</keyword>
<dbReference type="Pfam" id="PF01406">
    <property type="entry name" value="tRNA-synt_1e"/>
    <property type="match status" value="1"/>
</dbReference>
<dbReference type="PANTHER" id="PTHR10890">
    <property type="entry name" value="CYSTEINYL-TRNA SYNTHETASE"/>
    <property type="match status" value="1"/>
</dbReference>
<evidence type="ECO:0000259" key="4">
    <source>
        <dbReference type="Pfam" id="PF01406"/>
    </source>
</evidence>
<name>A0A383BFS7_9ZZZZ</name>
<reference evidence="5" key="1">
    <citation type="submission" date="2018-05" db="EMBL/GenBank/DDBJ databases">
        <authorList>
            <person name="Lanie J.A."/>
            <person name="Ng W.-L."/>
            <person name="Kazmierczak K.M."/>
            <person name="Andrzejewski T.M."/>
            <person name="Davidsen T.M."/>
            <person name="Wayne K.J."/>
            <person name="Tettelin H."/>
            <person name="Glass J.I."/>
            <person name="Rusch D."/>
            <person name="Podicherti R."/>
            <person name="Tsui H.-C.T."/>
            <person name="Winkler M.E."/>
        </authorList>
    </citation>
    <scope>NUCLEOTIDE SEQUENCE</scope>
</reference>
<sequence length="90" mass="10465">MNITDIDDKTIRRSIEENRSLQDFTDEYVKSFHEDVATLRLLPAHQYPRATEFISQMLDMVGQLEKKGFTYTTQDGSVFFKISEFDGYGS</sequence>
<evidence type="ECO:0000256" key="3">
    <source>
        <dbReference type="ARBA" id="ARBA00022840"/>
    </source>
</evidence>
<dbReference type="PANTHER" id="PTHR10890:SF3">
    <property type="entry name" value="CYSTEINE--TRNA LIGASE, CYTOPLASMIC"/>
    <property type="match status" value="1"/>
</dbReference>
<protein>
    <recommendedName>
        <fullName evidence="4">tRNA synthetases class I catalytic domain-containing protein</fullName>
    </recommendedName>
</protein>
<feature type="domain" description="tRNA synthetases class I catalytic" evidence="4">
    <location>
        <begin position="2"/>
        <end position="89"/>
    </location>
</feature>
<dbReference type="InterPro" id="IPR014729">
    <property type="entry name" value="Rossmann-like_a/b/a_fold"/>
</dbReference>
<dbReference type="GO" id="GO:0006423">
    <property type="term" value="P:cysteinyl-tRNA aminoacylation"/>
    <property type="evidence" value="ECO:0007669"/>
    <property type="project" value="TreeGrafter"/>
</dbReference>
<accession>A0A383BFS7</accession>
<dbReference type="GO" id="GO:0005829">
    <property type="term" value="C:cytosol"/>
    <property type="evidence" value="ECO:0007669"/>
    <property type="project" value="TreeGrafter"/>
</dbReference>
<evidence type="ECO:0000313" key="5">
    <source>
        <dbReference type="EMBL" id="SVE18673.1"/>
    </source>
</evidence>
<evidence type="ECO:0000256" key="2">
    <source>
        <dbReference type="ARBA" id="ARBA00022741"/>
    </source>
</evidence>
<gene>
    <name evidence="5" type="ORF">METZ01_LOCUS471527</name>
</gene>